<dbReference type="Proteomes" id="UP000790709">
    <property type="component" value="Unassembled WGS sequence"/>
</dbReference>
<protein>
    <submittedName>
        <fullName evidence="1">MFS general substrate transporter</fullName>
    </submittedName>
</protein>
<gene>
    <name evidence="1" type="ORF">BV22DRAFT_1124129</name>
</gene>
<organism evidence="1 2">
    <name type="scientific">Leucogyrophana mollusca</name>
    <dbReference type="NCBI Taxonomy" id="85980"/>
    <lineage>
        <taxon>Eukaryota</taxon>
        <taxon>Fungi</taxon>
        <taxon>Dikarya</taxon>
        <taxon>Basidiomycota</taxon>
        <taxon>Agaricomycotina</taxon>
        <taxon>Agaricomycetes</taxon>
        <taxon>Agaricomycetidae</taxon>
        <taxon>Boletales</taxon>
        <taxon>Boletales incertae sedis</taxon>
        <taxon>Leucogyrophana</taxon>
    </lineage>
</organism>
<keyword evidence="2" id="KW-1185">Reference proteome</keyword>
<evidence type="ECO:0000313" key="1">
    <source>
        <dbReference type="EMBL" id="KAH7931181.1"/>
    </source>
</evidence>
<evidence type="ECO:0000313" key="2">
    <source>
        <dbReference type="Proteomes" id="UP000790709"/>
    </source>
</evidence>
<name>A0ACB8BZV5_9AGAM</name>
<comment type="caution">
    <text evidence="1">The sequence shown here is derived from an EMBL/GenBank/DDBJ whole genome shotgun (WGS) entry which is preliminary data.</text>
</comment>
<proteinExistence type="predicted"/>
<sequence length="475" mass="52267">MSPELLEEKGDSAATIDSASHESSQRPKGLRGVYYHPVTQAMMLGFTCFLCPGIYNALTGLGGGGQVDATTSANSLSALYAALAFVAFFAGTLNNMIGPKRTLLLGTLGYALYIGSYLAINIHPGAGDFVVASGAFLGATAALLWTAQGSLLLSYATEAQKGVYICIFWAIFSLGAVVGSAVSFGQNFHLTDNGVGNGTYVGLLILALIGVTVPLFMADPQRMVRTDGTKIVIARQSTWRTEFYGLWIALRTDPMVLLLFPMFFASNYFYTWQFNDYNSALFNIRARSLNNFVYWTSQIVGSGAMGFVLDQHRLRRRTRAFIGWFILLGGAFTVHIWAYFYQRTYTRESIPPSAQKMDIYDSAFPAHVWLMILYGLFDAMWQTMTMWLIGAMSNDTNKLAIFSGFYHSMQAAGAAGVWRLDAVGTPYMTIFVSTWCLVAVALVLVLPMIYYRVKDHTTMEDEALVQIDQASSKAT</sequence>
<dbReference type="EMBL" id="MU266327">
    <property type="protein sequence ID" value="KAH7931181.1"/>
    <property type="molecule type" value="Genomic_DNA"/>
</dbReference>
<reference evidence="1" key="1">
    <citation type="journal article" date="2021" name="New Phytol.">
        <title>Evolutionary innovations through gain and loss of genes in the ectomycorrhizal Boletales.</title>
        <authorList>
            <person name="Wu G."/>
            <person name="Miyauchi S."/>
            <person name="Morin E."/>
            <person name="Kuo A."/>
            <person name="Drula E."/>
            <person name="Varga T."/>
            <person name="Kohler A."/>
            <person name="Feng B."/>
            <person name="Cao Y."/>
            <person name="Lipzen A."/>
            <person name="Daum C."/>
            <person name="Hundley H."/>
            <person name="Pangilinan J."/>
            <person name="Johnson J."/>
            <person name="Barry K."/>
            <person name="LaButti K."/>
            <person name="Ng V."/>
            <person name="Ahrendt S."/>
            <person name="Min B."/>
            <person name="Choi I.G."/>
            <person name="Park H."/>
            <person name="Plett J.M."/>
            <person name="Magnuson J."/>
            <person name="Spatafora J.W."/>
            <person name="Nagy L.G."/>
            <person name="Henrissat B."/>
            <person name="Grigoriev I.V."/>
            <person name="Yang Z.L."/>
            <person name="Xu J."/>
            <person name="Martin F.M."/>
        </authorList>
    </citation>
    <scope>NUCLEOTIDE SEQUENCE</scope>
    <source>
        <strain evidence="1">KUC20120723A-06</strain>
    </source>
</reference>
<accession>A0ACB8BZV5</accession>